<comment type="function">
    <text evidence="4">Dirigent proteins impart stereoselectivity on the phenoxy radical-coupling reaction, yielding optically active lignans from two molecules of coniferyl alcohol in the biosynthesis of lignans, flavonolignans, and alkaloids and thus plays a central role in plant secondary metabolism.</text>
</comment>
<reference evidence="6" key="1">
    <citation type="submission" date="2020-07" db="EMBL/GenBank/DDBJ databases">
        <title>Genome sequence and genetic diversity analysis of an under-domesticated orphan crop, white fonio (Digitaria exilis).</title>
        <authorList>
            <person name="Bennetzen J.L."/>
            <person name="Chen S."/>
            <person name="Ma X."/>
            <person name="Wang X."/>
            <person name="Yssel A.E.J."/>
            <person name="Chaluvadi S.R."/>
            <person name="Johnson M."/>
            <person name="Gangashetty P."/>
            <person name="Hamidou F."/>
            <person name="Sanogo M.D."/>
            <person name="Zwaenepoel A."/>
            <person name="Wallace J."/>
            <person name="Van De Peer Y."/>
            <person name="Van Deynze A."/>
        </authorList>
    </citation>
    <scope>NUCLEOTIDE SEQUENCE</scope>
    <source>
        <tissue evidence="6">Leaves</tissue>
    </source>
</reference>
<keyword evidence="4" id="KW-0052">Apoplast</keyword>
<feature type="signal peptide" evidence="5">
    <location>
        <begin position="1"/>
        <end position="37"/>
    </location>
</feature>
<dbReference type="GO" id="GO:0009699">
    <property type="term" value="P:phenylpropanoid biosynthetic process"/>
    <property type="evidence" value="ECO:0007669"/>
    <property type="project" value="UniProtKB-ARBA"/>
</dbReference>
<evidence type="ECO:0000256" key="1">
    <source>
        <dbReference type="ARBA" id="ARBA00010746"/>
    </source>
</evidence>
<organism evidence="6 7">
    <name type="scientific">Digitaria exilis</name>
    <dbReference type="NCBI Taxonomy" id="1010633"/>
    <lineage>
        <taxon>Eukaryota</taxon>
        <taxon>Viridiplantae</taxon>
        <taxon>Streptophyta</taxon>
        <taxon>Embryophyta</taxon>
        <taxon>Tracheophyta</taxon>
        <taxon>Spermatophyta</taxon>
        <taxon>Magnoliopsida</taxon>
        <taxon>Liliopsida</taxon>
        <taxon>Poales</taxon>
        <taxon>Poaceae</taxon>
        <taxon>PACMAD clade</taxon>
        <taxon>Panicoideae</taxon>
        <taxon>Panicodae</taxon>
        <taxon>Paniceae</taxon>
        <taxon>Anthephorinae</taxon>
        <taxon>Digitaria</taxon>
    </lineage>
</organism>
<comment type="caution">
    <text evidence="6">The sequence shown here is derived from an EMBL/GenBank/DDBJ whole genome shotgun (WGS) entry which is preliminary data.</text>
</comment>
<dbReference type="InterPro" id="IPR044859">
    <property type="entry name" value="Allene_oxi_cyc_Dirigent"/>
</dbReference>
<evidence type="ECO:0000256" key="5">
    <source>
        <dbReference type="SAM" id="SignalP"/>
    </source>
</evidence>
<evidence type="ECO:0000256" key="2">
    <source>
        <dbReference type="ARBA" id="ARBA00011738"/>
    </source>
</evidence>
<dbReference type="Proteomes" id="UP000636709">
    <property type="component" value="Unassembled WGS sequence"/>
</dbReference>
<comment type="subcellular location">
    <subcellularLocation>
        <location evidence="4">Secreted</location>
        <location evidence="4">Extracellular space</location>
        <location evidence="4">Apoplast</location>
    </subcellularLocation>
</comment>
<keyword evidence="5" id="KW-0732">Signal</keyword>
<feature type="chain" id="PRO_5032427699" description="Dirigent protein" evidence="5">
    <location>
        <begin position="38"/>
        <end position="187"/>
    </location>
</feature>
<accession>A0A835AEE9</accession>
<dbReference type="Pfam" id="PF03018">
    <property type="entry name" value="Dirigent"/>
    <property type="match status" value="1"/>
</dbReference>
<evidence type="ECO:0000256" key="3">
    <source>
        <dbReference type="ARBA" id="ARBA00022525"/>
    </source>
</evidence>
<name>A0A835AEE9_9POAL</name>
<dbReference type="EMBL" id="JACEFO010002444">
    <property type="protein sequence ID" value="KAF8660346.1"/>
    <property type="molecule type" value="Genomic_DNA"/>
</dbReference>
<dbReference type="Gene3D" id="2.40.480.10">
    <property type="entry name" value="Allene oxide cyclase-like"/>
    <property type="match status" value="1"/>
</dbReference>
<dbReference type="AlphaFoldDB" id="A0A835AEE9"/>
<protein>
    <recommendedName>
        <fullName evidence="4">Dirigent protein</fullName>
    </recommendedName>
</protein>
<dbReference type="PANTHER" id="PTHR21495">
    <property type="entry name" value="NUCLEOPORIN-RELATED"/>
    <property type="match status" value="1"/>
</dbReference>
<comment type="subunit">
    <text evidence="2 4">Homodimer.</text>
</comment>
<evidence type="ECO:0000256" key="4">
    <source>
        <dbReference type="RuleBase" id="RU363099"/>
    </source>
</evidence>
<gene>
    <name evidence="6" type="ORF">HU200_057926</name>
</gene>
<dbReference type="OrthoDB" id="1883251at2759"/>
<dbReference type="GO" id="GO:0048046">
    <property type="term" value="C:apoplast"/>
    <property type="evidence" value="ECO:0007669"/>
    <property type="project" value="UniProtKB-SubCell"/>
</dbReference>
<sequence length="187" mass="19932">MERVLRLKTEAMAHHAPRCSFTALMVLLITCCATAAAAGDDHELTHLHFYFHEVNAGEPNASVVNVASLHKNGSTFGDVNVFDSALREGPSPVSRLIGRAQGIGVHASLDESGGLTATDIVFSDYGEYSGSTLSTTGHFNVSGPSERSIVGGTGKLRFARGYMISELLSSTDTAIVVVFDLYFTLSY</sequence>
<proteinExistence type="inferred from homology"/>
<evidence type="ECO:0000313" key="7">
    <source>
        <dbReference type="Proteomes" id="UP000636709"/>
    </source>
</evidence>
<keyword evidence="7" id="KW-1185">Reference proteome</keyword>
<comment type="similarity">
    <text evidence="1 4">Belongs to the plant dirigent protein family.</text>
</comment>
<evidence type="ECO:0000313" key="6">
    <source>
        <dbReference type="EMBL" id="KAF8660346.1"/>
    </source>
</evidence>
<dbReference type="InterPro" id="IPR004265">
    <property type="entry name" value="Dirigent"/>
</dbReference>
<keyword evidence="3 4" id="KW-0964">Secreted</keyword>